<keyword evidence="2" id="KW-1185">Reference proteome</keyword>
<evidence type="ECO:0000313" key="2">
    <source>
        <dbReference type="Proteomes" id="UP000660745"/>
    </source>
</evidence>
<dbReference type="EMBL" id="BMNK01000009">
    <property type="protein sequence ID" value="GGP11064.1"/>
    <property type="molecule type" value="Genomic_DNA"/>
</dbReference>
<dbReference type="RefSeq" id="WP_225277679.1">
    <property type="nucleotide sequence ID" value="NZ_BMNK01000009.1"/>
</dbReference>
<dbReference type="Gene3D" id="3.40.630.30">
    <property type="match status" value="1"/>
</dbReference>
<dbReference type="Proteomes" id="UP000660745">
    <property type="component" value="Unassembled WGS sequence"/>
</dbReference>
<dbReference type="AlphaFoldDB" id="A0A918AAK6"/>
<reference evidence="1" key="2">
    <citation type="submission" date="2020-09" db="EMBL/GenBank/DDBJ databases">
        <authorList>
            <person name="Sun Q."/>
            <person name="Zhou Y."/>
        </authorList>
    </citation>
    <scope>NUCLEOTIDE SEQUENCE</scope>
    <source>
        <strain evidence="1">CGMCC 4.7430</strain>
    </source>
</reference>
<gene>
    <name evidence="1" type="ORF">GCM10012278_53320</name>
</gene>
<evidence type="ECO:0000313" key="1">
    <source>
        <dbReference type="EMBL" id="GGP11064.1"/>
    </source>
</evidence>
<accession>A0A918AAK6</accession>
<organism evidence="1 2">
    <name type="scientific">Nonomuraea glycinis</name>
    <dbReference type="NCBI Taxonomy" id="2047744"/>
    <lineage>
        <taxon>Bacteria</taxon>
        <taxon>Bacillati</taxon>
        <taxon>Actinomycetota</taxon>
        <taxon>Actinomycetes</taxon>
        <taxon>Streptosporangiales</taxon>
        <taxon>Streptosporangiaceae</taxon>
        <taxon>Nonomuraea</taxon>
    </lineage>
</organism>
<reference evidence="1" key="1">
    <citation type="journal article" date="2014" name="Int. J. Syst. Evol. Microbiol.">
        <title>Complete genome sequence of Corynebacterium casei LMG S-19264T (=DSM 44701T), isolated from a smear-ripened cheese.</title>
        <authorList>
            <consortium name="US DOE Joint Genome Institute (JGI-PGF)"/>
            <person name="Walter F."/>
            <person name="Albersmeier A."/>
            <person name="Kalinowski J."/>
            <person name="Ruckert C."/>
        </authorList>
    </citation>
    <scope>NUCLEOTIDE SEQUENCE</scope>
    <source>
        <strain evidence="1">CGMCC 4.7430</strain>
    </source>
</reference>
<dbReference type="InterPro" id="IPR016181">
    <property type="entry name" value="Acyl_CoA_acyltransferase"/>
</dbReference>
<dbReference type="SUPFAM" id="SSF55729">
    <property type="entry name" value="Acyl-CoA N-acyltransferases (Nat)"/>
    <property type="match status" value="1"/>
</dbReference>
<protein>
    <submittedName>
        <fullName evidence="1">Uncharacterized protein</fullName>
    </submittedName>
</protein>
<comment type="caution">
    <text evidence="1">The sequence shown here is derived from an EMBL/GenBank/DDBJ whole genome shotgun (WGS) entry which is preliminary data.</text>
</comment>
<sequence>MVTSNQASENQIWLEVRPALGDVELNELFNASWPDHRPASFSGMLARSLCWVAAYREGALVGFVNVATDGGIHAFILDTTVHPPSSSTGGGCAIGAACCSGSTFTWCQVVARRL</sequence>
<name>A0A918AAK6_9ACTN</name>
<proteinExistence type="predicted"/>